<reference evidence="2 3" key="1">
    <citation type="submission" date="2022-04" db="EMBL/GenBank/DDBJ databases">
        <title>Spirosoma sp. strain RP8 genome sequencing and assembly.</title>
        <authorList>
            <person name="Jung Y."/>
        </authorList>
    </citation>
    <scope>NUCLEOTIDE SEQUENCE [LARGE SCALE GENOMIC DNA]</scope>
    <source>
        <strain evidence="2 3">RP8</strain>
    </source>
</reference>
<evidence type="ECO:0000313" key="3">
    <source>
        <dbReference type="Proteomes" id="UP001202180"/>
    </source>
</evidence>
<dbReference type="Proteomes" id="UP001202180">
    <property type="component" value="Unassembled WGS sequence"/>
</dbReference>
<dbReference type="RefSeq" id="WP_248480890.1">
    <property type="nucleotide sequence ID" value="NZ_JALPRF010000015.1"/>
</dbReference>
<comment type="caution">
    <text evidence="2">The sequence shown here is derived from an EMBL/GenBank/DDBJ whole genome shotgun (WGS) entry which is preliminary data.</text>
</comment>
<evidence type="ECO:0000256" key="1">
    <source>
        <dbReference type="SAM" id="Phobius"/>
    </source>
</evidence>
<feature type="transmembrane region" description="Helical" evidence="1">
    <location>
        <begin position="102"/>
        <end position="126"/>
    </location>
</feature>
<organism evidence="2 3">
    <name type="scientific">Spirosoma liriopis</name>
    <dbReference type="NCBI Taxonomy" id="2937440"/>
    <lineage>
        <taxon>Bacteria</taxon>
        <taxon>Pseudomonadati</taxon>
        <taxon>Bacteroidota</taxon>
        <taxon>Cytophagia</taxon>
        <taxon>Cytophagales</taxon>
        <taxon>Cytophagaceae</taxon>
        <taxon>Spirosoma</taxon>
    </lineage>
</organism>
<name>A0ABT0HUZ6_9BACT</name>
<keyword evidence="1" id="KW-0812">Transmembrane</keyword>
<keyword evidence="3" id="KW-1185">Reference proteome</keyword>
<proteinExistence type="predicted"/>
<keyword evidence="1" id="KW-0472">Membrane</keyword>
<dbReference type="EMBL" id="JALPRF010000015">
    <property type="protein sequence ID" value="MCK8496038.1"/>
    <property type="molecule type" value="Genomic_DNA"/>
</dbReference>
<keyword evidence="1" id="KW-1133">Transmembrane helix</keyword>
<protein>
    <submittedName>
        <fullName evidence="2">Uncharacterized protein</fullName>
    </submittedName>
</protein>
<gene>
    <name evidence="2" type="ORF">M0L20_29500</name>
</gene>
<evidence type="ECO:0000313" key="2">
    <source>
        <dbReference type="EMBL" id="MCK8496038.1"/>
    </source>
</evidence>
<accession>A0ABT0HUZ6</accession>
<sequence length="156" mass="17596">MSLATEKDEVLSWLKDKREVDLTDFNLHQKDSPDKHFVDLFYVHLIELTSSGFVEYETNNDQLIDFERTSITPAGHVFFVNGGYAAIEQKEQREQRQKRLKMVFESSSAIAAVVAALAAALTFILAPSENDVKTLQSEVRSLNAQVKALQRANHSP</sequence>